<dbReference type="InterPro" id="IPR008928">
    <property type="entry name" value="6-hairpin_glycosidase_sf"/>
</dbReference>
<reference evidence="7" key="2">
    <citation type="submission" date="2020-02" db="EMBL/GenBank/DDBJ databases">
        <title>Identification and distribution of gene clusters putatively required for synthesis of sphingolipid metabolism inhibitors in phylogenetically diverse species of the filamentous fungus Fusarium.</title>
        <authorList>
            <person name="Kim H.-S."/>
            <person name="Busman M."/>
            <person name="Brown D.W."/>
            <person name="Divon H."/>
            <person name="Uhlig S."/>
            <person name="Proctor R.H."/>
        </authorList>
    </citation>
    <scope>NUCLEOTIDE SEQUENCE</scope>
    <source>
        <strain evidence="7">NRRL 25174</strain>
    </source>
</reference>
<proteinExistence type="inferred from homology"/>
<dbReference type="SUPFAM" id="SSF48208">
    <property type="entry name" value="Six-hairpin glycosidases"/>
    <property type="match status" value="1"/>
</dbReference>
<dbReference type="PANTHER" id="PTHR23403:SF6">
    <property type="entry name" value="CYTOSOLIC NEUTRAL TREHALASE-RELATED"/>
    <property type="match status" value="1"/>
</dbReference>
<name>A0A9P5AKM1_9HYPO</name>
<protein>
    <recommendedName>
        <fullName evidence="5">Cytosolic neutral trehalase</fullName>
        <ecNumber evidence="2">3.2.1.28</ecNumber>
    </recommendedName>
    <alternativeName>
        <fullName evidence="6">Alpha,alpha-trehalase</fullName>
    </alternativeName>
</protein>
<dbReference type="GO" id="GO:0005993">
    <property type="term" value="P:trehalose catabolic process"/>
    <property type="evidence" value="ECO:0007669"/>
    <property type="project" value="TreeGrafter"/>
</dbReference>
<evidence type="ECO:0000256" key="5">
    <source>
        <dbReference type="ARBA" id="ARBA00024422"/>
    </source>
</evidence>
<dbReference type="EC" id="3.2.1.28" evidence="2"/>
<comment type="caution">
    <text evidence="7">The sequence shown here is derived from an EMBL/GenBank/DDBJ whole genome shotgun (WGS) entry which is preliminary data.</text>
</comment>
<dbReference type="AlphaFoldDB" id="A0A9P5AKM1"/>
<dbReference type="Proteomes" id="UP000730481">
    <property type="component" value="Unassembled WGS sequence"/>
</dbReference>
<dbReference type="InterPro" id="IPR018232">
    <property type="entry name" value="Glyco_hydro_37_CS"/>
</dbReference>
<keyword evidence="4" id="KW-0326">Glycosidase</keyword>
<dbReference type="OrthoDB" id="20872at2759"/>
<dbReference type="InterPro" id="IPR012341">
    <property type="entry name" value="6hp_glycosidase-like_sf"/>
</dbReference>
<dbReference type="Pfam" id="PF01204">
    <property type="entry name" value="Trehalase"/>
    <property type="match status" value="1"/>
</dbReference>
<keyword evidence="3" id="KW-0378">Hydrolase</keyword>
<evidence type="ECO:0000313" key="8">
    <source>
        <dbReference type="Proteomes" id="UP000730481"/>
    </source>
</evidence>
<gene>
    <name evidence="7" type="ORF">FBEOM_5763</name>
</gene>
<accession>A0A9P5AKM1</accession>
<dbReference type="PROSITE" id="PS00928">
    <property type="entry name" value="TREHALASE_2"/>
    <property type="match status" value="1"/>
</dbReference>
<keyword evidence="8" id="KW-1185">Reference proteome</keyword>
<evidence type="ECO:0000313" key="7">
    <source>
        <dbReference type="EMBL" id="KAF4340314.1"/>
    </source>
</evidence>
<evidence type="ECO:0000256" key="3">
    <source>
        <dbReference type="ARBA" id="ARBA00022801"/>
    </source>
</evidence>
<dbReference type="InterPro" id="IPR001661">
    <property type="entry name" value="Glyco_hydro_37"/>
</dbReference>
<evidence type="ECO:0000256" key="1">
    <source>
        <dbReference type="ARBA" id="ARBA00005615"/>
    </source>
</evidence>
<dbReference type="GO" id="GO:0004555">
    <property type="term" value="F:alpha,alpha-trehalase activity"/>
    <property type="evidence" value="ECO:0007669"/>
    <property type="project" value="UniProtKB-EC"/>
</dbReference>
<evidence type="ECO:0000256" key="2">
    <source>
        <dbReference type="ARBA" id="ARBA00012757"/>
    </source>
</evidence>
<dbReference type="PANTHER" id="PTHR23403">
    <property type="entry name" value="TREHALASE"/>
    <property type="match status" value="1"/>
</dbReference>
<comment type="similarity">
    <text evidence="1">Belongs to the glycosyl hydrolase 37 family.</text>
</comment>
<evidence type="ECO:0000256" key="6">
    <source>
        <dbReference type="ARBA" id="ARBA00030473"/>
    </source>
</evidence>
<dbReference type="Gene3D" id="1.50.10.10">
    <property type="match status" value="1"/>
</dbReference>
<reference evidence="7" key="1">
    <citation type="journal article" date="2017" name="Mycologia">
        <title>Fusarium algeriense, sp. nov., a novel toxigenic crown rot pathogen of durum wheat from Algeria is nested in the Fusarium burgessii species complex.</title>
        <authorList>
            <person name="Laraba I."/>
            <person name="Keddad A."/>
            <person name="Boureghda H."/>
            <person name="Abdallah N."/>
            <person name="Vaughan M.M."/>
            <person name="Proctor R.H."/>
            <person name="Busman M."/>
            <person name="O'Donnell K."/>
        </authorList>
    </citation>
    <scope>NUCLEOTIDE SEQUENCE</scope>
    <source>
        <strain evidence="7">NRRL 25174</strain>
    </source>
</reference>
<sequence>MDGLGIVANIAAVLDLSAKVATLCFQYSTSVASARGDIKRLQSHINGLAVALRAGKRLVEGPNSRPLVASRELAASLQVCTDELRRMHDKLELGTGHEAMHRFGLRALKWPFSSREVEDIITNLERHEKTILLGLQIDQTNLLLRISEKIESMALQATQDISIARKPNFVICSYEQLLQPAVDLVVPQQPVILPGYIPIAIHPPNEVGAARSRQGGHEQPRSTAVPCGLTLLPSGHPSPPCSTFKKTVLKSDTLMTLSNSCRNHVTRSSEDLSVFDDAKIYYGSLERHLNKACPRSRTYSQNSLLNRFRRIDSTEPFRRGSHSILSSPADVPRLRKALPKFEAFGGLLSGTEVSRGHITLKRPNRQWDYPYGWAPQQVLAWMGLARYGFDEESHRLAYKWLFVIIKVFVDFNGAVVEKYDTTRPLDPHRVNAEYGNQGLDFKGVAREGFGWVNASYVYGLQTITTHMRRALSTVTPYETLSRATRQLQEKDLAELTP</sequence>
<dbReference type="EMBL" id="PVQB02000242">
    <property type="protein sequence ID" value="KAF4340314.1"/>
    <property type="molecule type" value="Genomic_DNA"/>
</dbReference>
<organism evidence="7 8">
    <name type="scientific">Fusarium beomiforme</name>
    <dbReference type="NCBI Taxonomy" id="44412"/>
    <lineage>
        <taxon>Eukaryota</taxon>
        <taxon>Fungi</taxon>
        <taxon>Dikarya</taxon>
        <taxon>Ascomycota</taxon>
        <taxon>Pezizomycotina</taxon>
        <taxon>Sordariomycetes</taxon>
        <taxon>Hypocreomycetidae</taxon>
        <taxon>Hypocreales</taxon>
        <taxon>Nectriaceae</taxon>
        <taxon>Fusarium</taxon>
        <taxon>Fusarium burgessii species complex</taxon>
    </lineage>
</organism>
<evidence type="ECO:0000256" key="4">
    <source>
        <dbReference type="ARBA" id="ARBA00023295"/>
    </source>
</evidence>